<evidence type="ECO:0000256" key="5">
    <source>
        <dbReference type="ARBA" id="ARBA00023242"/>
    </source>
</evidence>
<organism evidence="7 8">
    <name type="scientific">Cyanidiococcus yangmingshanensis</name>
    <dbReference type="NCBI Taxonomy" id="2690220"/>
    <lineage>
        <taxon>Eukaryota</taxon>
        <taxon>Rhodophyta</taxon>
        <taxon>Bangiophyceae</taxon>
        <taxon>Cyanidiales</taxon>
        <taxon>Cyanidiaceae</taxon>
        <taxon>Cyanidiococcus</taxon>
    </lineage>
</organism>
<protein>
    <recommendedName>
        <fullName evidence="6">Mediator of RNA polymerase II transcription subunit 6</fullName>
    </recommendedName>
    <alternativeName>
        <fullName evidence="6">Mediator complex subunit 6</fullName>
    </alternativeName>
</protein>
<dbReference type="Pfam" id="PF04934">
    <property type="entry name" value="Med6"/>
    <property type="match status" value="1"/>
</dbReference>
<sequence length="193" mass="21975">MTERVAPPGVSGPQIEKLSHVVWSDPLWLAYNQITRENVLSYFCRSPFYDSSCNNELVRMQLDPQNQGGNLSFTPREERLLRGMQGLEFVPERPSNDSDLFIIRRQVRYSPEEAHVTNVYYVLHGSIYETPCFATVMLVRLLQSTNFLLSSLTELYDLENSSTPFGGGSKESASGSDLTLRLLMRAQSRSWDL</sequence>
<evidence type="ECO:0000313" key="7">
    <source>
        <dbReference type="EMBL" id="KAF6005249.1"/>
    </source>
</evidence>
<comment type="subcellular location">
    <subcellularLocation>
        <location evidence="1 6">Nucleus</location>
    </subcellularLocation>
</comment>
<dbReference type="GO" id="GO:0003712">
    <property type="term" value="F:transcription coregulator activity"/>
    <property type="evidence" value="ECO:0007669"/>
    <property type="project" value="InterPro"/>
</dbReference>
<evidence type="ECO:0000256" key="3">
    <source>
        <dbReference type="ARBA" id="ARBA00023015"/>
    </source>
</evidence>
<dbReference type="OrthoDB" id="344220at2759"/>
<comment type="function">
    <text evidence="6">Component of the Mediator complex, a coactivator involved in the regulated transcription of nearly all RNA polymerase II-dependent genes. Mediator functions as a bridge to convey information from gene-specific regulatory proteins to the basal RNA polymerase II transcription machinery. Mediator is recruited to promoters by direct interactions with regulatory proteins and serves as a scaffold for the assembly of a functional preinitiation complex with RNA polymerase II and the general transcription factors.</text>
</comment>
<gene>
    <name evidence="6 7" type="primary">MED6</name>
    <name evidence="7" type="ORF">F1559_003384</name>
</gene>
<evidence type="ECO:0000256" key="1">
    <source>
        <dbReference type="ARBA" id="ARBA00004123"/>
    </source>
</evidence>
<evidence type="ECO:0000313" key="8">
    <source>
        <dbReference type="Proteomes" id="UP000530660"/>
    </source>
</evidence>
<dbReference type="AlphaFoldDB" id="A0A7J7IRB1"/>
<dbReference type="GO" id="GO:0016592">
    <property type="term" value="C:mediator complex"/>
    <property type="evidence" value="ECO:0007669"/>
    <property type="project" value="InterPro"/>
</dbReference>
<comment type="caution">
    <text evidence="7">The sequence shown here is derived from an EMBL/GenBank/DDBJ whole genome shotgun (WGS) entry which is preliminary data.</text>
</comment>
<dbReference type="GO" id="GO:0006357">
    <property type="term" value="P:regulation of transcription by RNA polymerase II"/>
    <property type="evidence" value="ECO:0007669"/>
    <property type="project" value="InterPro"/>
</dbReference>
<keyword evidence="6" id="KW-0010">Activator</keyword>
<keyword evidence="8" id="KW-1185">Reference proteome</keyword>
<keyword evidence="5 6" id="KW-0539">Nucleus</keyword>
<proteinExistence type="inferred from homology"/>
<comment type="subunit">
    <text evidence="6">Component of the Mediator complex.</text>
</comment>
<accession>A0A7J7IRB1</accession>
<evidence type="ECO:0000256" key="6">
    <source>
        <dbReference type="RuleBase" id="RU364143"/>
    </source>
</evidence>
<evidence type="ECO:0000256" key="2">
    <source>
        <dbReference type="ARBA" id="ARBA00007526"/>
    </source>
</evidence>
<dbReference type="PANTHER" id="PTHR13104">
    <property type="entry name" value="MED-6-RELATED"/>
    <property type="match status" value="1"/>
</dbReference>
<name>A0A7J7IRB1_9RHOD</name>
<keyword evidence="3 6" id="KW-0805">Transcription regulation</keyword>
<dbReference type="InterPro" id="IPR038566">
    <property type="entry name" value="Mediator_Med6_sf"/>
</dbReference>
<dbReference type="Gene3D" id="3.10.450.580">
    <property type="entry name" value="Mediator complex, subunit Med6"/>
    <property type="match status" value="1"/>
</dbReference>
<dbReference type="InterPro" id="IPR007018">
    <property type="entry name" value="Mediator_Med6"/>
</dbReference>
<evidence type="ECO:0000256" key="4">
    <source>
        <dbReference type="ARBA" id="ARBA00023163"/>
    </source>
</evidence>
<dbReference type="EMBL" id="VWRR01000001">
    <property type="protein sequence ID" value="KAF6005249.1"/>
    <property type="molecule type" value="Genomic_DNA"/>
</dbReference>
<comment type="similarity">
    <text evidence="2 6">Belongs to the Mediator complex subunit 6 family.</text>
</comment>
<dbReference type="Proteomes" id="UP000530660">
    <property type="component" value="Unassembled WGS sequence"/>
</dbReference>
<keyword evidence="4 6" id="KW-0804">Transcription</keyword>
<reference evidence="7 8" key="1">
    <citation type="journal article" date="2020" name="J. Phycol.">
        <title>Comparative genome analysis reveals Cyanidiococcus gen. nov., a new extremophilic red algal genus sister to Cyanidioschyzon (Cyanidioschyzonaceae, Rhodophyta).</title>
        <authorList>
            <person name="Liu S.-L."/>
            <person name="Chiang Y.-R."/>
            <person name="Yoon H.S."/>
            <person name="Fu H.-Y."/>
        </authorList>
    </citation>
    <scope>NUCLEOTIDE SEQUENCE [LARGE SCALE GENOMIC DNA]</scope>
    <source>
        <strain evidence="7 8">THAL066</strain>
    </source>
</reference>